<evidence type="ECO:0000313" key="4">
    <source>
        <dbReference type="Proteomes" id="UP000006875"/>
    </source>
</evidence>
<dbReference type="EMBL" id="CP002281">
    <property type="protein sequence ID" value="ADO82507.1"/>
    <property type="molecule type" value="Genomic_DNA"/>
</dbReference>
<keyword evidence="4" id="KW-1185">Reference proteome</keyword>
<gene>
    <name evidence="3" type="ordered locus">Ilyop_0720</name>
</gene>
<dbReference type="KEGG" id="ipo:Ilyop_0720"/>
<dbReference type="PANTHER" id="PTHR43054">
    <property type="match status" value="1"/>
</dbReference>
<evidence type="ECO:0000259" key="2">
    <source>
        <dbReference type="Pfam" id="PF22725"/>
    </source>
</evidence>
<dbReference type="HOGENOM" id="CLU_023194_7_0_0"/>
<feature type="domain" description="GFO/IDH/MocA-like oxidoreductase" evidence="2">
    <location>
        <begin position="138"/>
        <end position="247"/>
    </location>
</feature>
<evidence type="ECO:0000259" key="1">
    <source>
        <dbReference type="Pfam" id="PF01408"/>
    </source>
</evidence>
<dbReference type="RefSeq" id="WP_013387177.1">
    <property type="nucleotide sequence ID" value="NC_014632.1"/>
</dbReference>
<feature type="domain" description="Gfo/Idh/MocA-like oxidoreductase N-terminal" evidence="1">
    <location>
        <begin position="2"/>
        <end position="119"/>
    </location>
</feature>
<dbReference type="SUPFAM" id="SSF55347">
    <property type="entry name" value="Glyceraldehyde-3-phosphate dehydrogenase-like, C-terminal domain"/>
    <property type="match status" value="1"/>
</dbReference>
<name>E3H6Y8_ILYPC</name>
<protein>
    <submittedName>
        <fullName evidence="3">Oxidoreductase domain protein</fullName>
    </submittedName>
</protein>
<dbReference type="InterPro" id="IPR000683">
    <property type="entry name" value="Gfo/Idh/MocA-like_OxRdtase_N"/>
</dbReference>
<dbReference type="GO" id="GO:0000166">
    <property type="term" value="F:nucleotide binding"/>
    <property type="evidence" value="ECO:0007669"/>
    <property type="project" value="InterPro"/>
</dbReference>
<dbReference type="InterPro" id="IPR055170">
    <property type="entry name" value="GFO_IDH_MocA-like_dom"/>
</dbReference>
<evidence type="ECO:0000313" key="3">
    <source>
        <dbReference type="EMBL" id="ADO82507.1"/>
    </source>
</evidence>
<dbReference type="Gene3D" id="3.30.360.10">
    <property type="entry name" value="Dihydrodipicolinate Reductase, domain 2"/>
    <property type="match status" value="1"/>
</dbReference>
<dbReference type="SUPFAM" id="SSF51735">
    <property type="entry name" value="NAD(P)-binding Rossmann-fold domains"/>
    <property type="match status" value="1"/>
</dbReference>
<dbReference type="Pfam" id="PF22725">
    <property type="entry name" value="GFO_IDH_MocA_C3"/>
    <property type="match status" value="1"/>
</dbReference>
<dbReference type="Proteomes" id="UP000006875">
    <property type="component" value="Chromosome"/>
</dbReference>
<dbReference type="OrthoDB" id="9815825at2"/>
<dbReference type="Gene3D" id="3.40.50.720">
    <property type="entry name" value="NAD(P)-binding Rossmann-like Domain"/>
    <property type="match status" value="1"/>
</dbReference>
<accession>E3H6Y8</accession>
<dbReference type="AlphaFoldDB" id="E3H6Y8"/>
<dbReference type="PANTHER" id="PTHR43054:SF1">
    <property type="entry name" value="SCYLLO-INOSITOL 2-DEHYDROGENASE (NADP(+)) IOLU"/>
    <property type="match status" value="1"/>
</dbReference>
<reference evidence="3 4" key="1">
    <citation type="journal article" date="2010" name="Stand. Genomic Sci.">
        <title>Complete genome sequence of Ilyobacter polytropus type strain (CuHbu1).</title>
        <authorList>
            <person name="Sikorski J."/>
            <person name="Chertkov O."/>
            <person name="Lapidus A."/>
            <person name="Nolan M."/>
            <person name="Lucas S."/>
            <person name="Del Rio T.G."/>
            <person name="Tice H."/>
            <person name="Cheng J.F."/>
            <person name="Tapia R."/>
            <person name="Han C."/>
            <person name="Goodwin L."/>
            <person name="Pitluck S."/>
            <person name="Liolios K."/>
            <person name="Ivanova N."/>
            <person name="Mavromatis K."/>
            <person name="Mikhailova N."/>
            <person name="Pati A."/>
            <person name="Chen A."/>
            <person name="Palaniappan K."/>
            <person name="Land M."/>
            <person name="Hauser L."/>
            <person name="Chang Y.J."/>
            <person name="Jeffries C.D."/>
            <person name="Brambilla E."/>
            <person name="Yasawong M."/>
            <person name="Rohde M."/>
            <person name="Pukall R."/>
            <person name="Spring S."/>
            <person name="Goker M."/>
            <person name="Woyke T."/>
            <person name="Bristow J."/>
            <person name="Eisen J.A."/>
            <person name="Markowitz V."/>
            <person name="Hugenholtz P."/>
            <person name="Kyrpides N.C."/>
            <person name="Klenk H.P."/>
        </authorList>
    </citation>
    <scope>NUCLEOTIDE SEQUENCE [LARGE SCALE GENOMIC DNA]</scope>
    <source>
        <strain evidence="4">ATCC 51220 / DSM 2926 / LMG 16218 / CuHBu1</strain>
    </source>
</reference>
<dbReference type="eggNOG" id="COG0673">
    <property type="taxonomic scope" value="Bacteria"/>
</dbReference>
<dbReference type="Pfam" id="PF01408">
    <property type="entry name" value="GFO_IDH_MocA"/>
    <property type="match status" value="1"/>
</dbReference>
<organism evidence="3 4">
    <name type="scientific">Ilyobacter polytropus (strain ATCC 51220 / DSM 2926 / LMG 16218 / CuHBu1)</name>
    <dbReference type="NCBI Taxonomy" id="572544"/>
    <lineage>
        <taxon>Bacteria</taxon>
        <taxon>Fusobacteriati</taxon>
        <taxon>Fusobacteriota</taxon>
        <taxon>Fusobacteriia</taxon>
        <taxon>Fusobacteriales</taxon>
        <taxon>Fusobacteriaceae</taxon>
        <taxon>Ilyobacter</taxon>
    </lineage>
</organism>
<sequence length="329" mass="36627">MIRFGVIGTNFITDSFIEAGKKLANFKVKAVYSRTSERALTFAEKHSIDNTFTDISEMASSKEIDAVYVASPNSLHCSQAIEIMKAGKHVLCEKAMGTTSKEVEKMIKTAQENNVLLMEAMKTTYLPNFKVIEENIPRIGKVRKFYGNYCQYSSRYDKFKKGEILNAFNPKFGGGALMDIGIYLVYVDLKLFGKPEEVKCISNILSSGIDGEGSLLLKHKTSTSVLSYSKITDSDAPSEIQGDLGNIIIDDISRGGSVKLVLRDGTIENLTLDQEENLLCYEIDEFISLAMKGKKESKRNSHRLAQKVANVLEEAREQSGIIFGQELHE</sequence>
<dbReference type="InterPro" id="IPR036291">
    <property type="entry name" value="NAD(P)-bd_dom_sf"/>
</dbReference>
<dbReference type="STRING" id="572544.Ilyop_0720"/>
<proteinExistence type="predicted"/>